<dbReference type="EMBL" id="LWDV01000006">
    <property type="protein sequence ID" value="OCL28076.1"/>
    <property type="molecule type" value="Genomic_DNA"/>
</dbReference>
<dbReference type="SUPFAM" id="SSF54106">
    <property type="entry name" value="LysM domain"/>
    <property type="match status" value="1"/>
</dbReference>
<feature type="domain" description="LysM" evidence="2">
    <location>
        <begin position="201"/>
        <end position="246"/>
    </location>
</feature>
<dbReference type="CDD" id="cd00118">
    <property type="entry name" value="LysM"/>
    <property type="match status" value="1"/>
</dbReference>
<dbReference type="RefSeq" id="WP_068715160.1">
    <property type="nucleotide sequence ID" value="NZ_LWDV01000006.1"/>
</dbReference>
<evidence type="ECO:0000313" key="4">
    <source>
        <dbReference type="Proteomes" id="UP000093514"/>
    </source>
</evidence>
<reference evidence="4" key="1">
    <citation type="submission" date="2016-07" db="EMBL/GenBank/DDBJ databases">
        <authorList>
            <person name="Florea S."/>
            <person name="Webb J.S."/>
            <person name="Jaromczyk J."/>
            <person name="Schardl C.L."/>
        </authorList>
    </citation>
    <scope>NUCLEOTIDE SEQUENCE [LARGE SCALE GENOMIC DNA]</scope>
    <source>
        <strain evidence="4">Z6</strain>
    </source>
</reference>
<dbReference type="Gene3D" id="3.10.350.10">
    <property type="entry name" value="LysM domain"/>
    <property type="match status" value="1"/>
</dbReference>
<evidence type="ECO:0000259" key="2">
    <source>
        <dbReference type="PROSITE" id="PS51782"/>
    </source>
</evidence>
<dbReference type="InterPro" id="IPR018392">
    <property type="entry name" value="LysM"/>
</dbReference>
<gene>
    <name evidence="3" type="ORF">U472_02440</name>
</gene>
<evidence type="ECO:0000313" key="3">
    <source>
        <dbReference type="EMBL" id="OCL28076.1"/>
    </source>
</evidence>
<dbReference type="Pfam" id="PF01476">
    <property type="entry name" value="LysM"/>
    <property type="match status" value="1"/>
</dbReference>
<protein>
    <recommendedName>
        <fullName evidence="2">LysM domain-containing protein</fullName>
    </recommendedName>
</protein>
<dbReference type="OrthoDB" id="2111730at2"/>
<proteinExistence type="predicted"/>
<feature type="region of interest" description="Disordered" evidence="1">
    <location>
        <begin position="352"/>
        <end position="383"/>
    </location>
</feature>
<reference evidence="3 4" key="2">
    <citation type="submission" date="2016-08" db="EMBL/GenBank/DDBJ databases">
        <title>Orenia metallireducens sp. nov. strain Z6, a Novel Metal-reducing Firmicute from the Deep Subsurface.</title>
        <authorList>
            <person name="Maxim B.I."/>
            <person name="Kenneth K."/>
            <person name="Flynn T.M."/>
            <person name="Oloughlin E.J."/>
            <person name="Locke R.A."/>
            <person name="Weber J.R."/>
            <person name="Egan S.M."/>
            <person name="Mackie R.I."/>
            <person name="Cann I.K."/>
        </authorList>
    </citation>
    <scope>NUCLEOTIDE SEQUENCE [LARGE SCALE GENOMIC DNA]</scope>
    <source>
        <strain evidence="3 4">Z6</strain>
    </source>
</reference>
<keyword evidence="4" id="KW-1185">Reference proteome</keyword>
<sequence>MKNKYGVVICLVISIFFSSSIIFASELPFEKYKEGLMSFENQDWAEADQYFDEIILEDLSYSEYLAKSLYLKTILLAAEIDRDVQLQKVFASGEKAVSFKDKELKKKLKNKTNDYELSAKRKVDTLIGLANYLLANLPPLNMEIDFINNRWDYNPEWLNTIKKGKMIPEEKLSILENGLLGERVKDYLDLTLGVDSFNNIFVVNAEKGDNLYYLAKEYNVPLDLLLKMNKHIENPDLIYPNEKIYVPKRSSYAVNYPAYFYYISNISYQANKERKEDITRLVFRAYQLTSEKSHVPYPEDYEIFMEGIEIQDYQQKVTAQAKEIKTQDQKINEIEAKYNELMKELEELKSNLDKDSEKNNSNDILLEGNNYENYDPAKDPLTY</sequence>
<organism evidence="3 4">
    <name type="scientific">Orenia metallireducens</name>
    <dbReference type="NCBI Taxonomy" id="1413210"/>
    <lineage>
        <taxon>Bacteria</taxon>
        <taxon>Bacillati</taxon>
        <taxon>Bacillota</taxon>
        <taxon>Clostridia</taxon>
        <taxon>Halanaerobiales</taxon>
        <taxon>Halobacteroidaceae</taxon>
        <taxon>Orenia</taxon>
    </lineage>
</organism>
<name>A0A1C0ACI2_9FIRM</name>
<comment type="caution">
    <text evidence="3">The sequence shown here is derived from an EMBL/GenBank/DDBJ whole genome shotgun (WGS) entry which is preliminary data.</text>
</comment>
<dbReference type="SMART" id="SM00257">
    <property type="entry name" value="LysM"/>
    <property type="match status" value="1"/>
</dbReference>
<accession>A0A1C0ACI2</accession>
<evidence type="ECO:0000256" key="1">
    <source>
        <dbReference type="SAM" id="MobiDB-lite"/>
    </source>
</evidence>
<dbReference type="Proteomes" id="UP000093514">
    <property type="component" value="Unassembled WGS sequence"/>
</dbReference>
<dbReference type="AlphaFoldDB" id="A0A1C0ACI2"/>
<dbReference type="PROSITE" id="PS51782">
    <property type="entry name" value="LYSM"/>
    <property type="match status" value="1"/>
</dbReference>
<dbReference type="InterPro" id="IPR036779">
    <property type="entry name" value="LysM_dom_sf"/>
</dbReference>